<gene>
    <name evidence="6" type="primary">gltC_7</name>
    <name evidence="6" type="ORF">LMG23994_06335</name>
</gene>
<dbReference type="PRINTS" id="PR00039">
    <property type="entry name" value="HTHLYSR"/>
</dbReference>
<keyword evidence="3" id="KW-0238">DNA-binding</keyword>
<evidence type="ECO:0000313" key="6">
    <source>
        <dbReference type="EMBL" id="CAG9186696.1"/>
    </source>
</evidence>
<dbReference type="EMBL" id="CAJZAF010000053">
    <property type="protein sequence ID" value="CAG9186696.1"/>
    <property type="molecule type" value="Genomic_DNA"/>
</dbReference>
<evidence type="ECO:0000259" key="5">
    <source>
        <dbReference type="PROSITE" id="PS50931"/>
    </source>
</evidence>
<dbReference type="InterPro" id="IPR036388">
    <property type="entry name" value="WH-like_DNA-bd_sf"/>
</dbReference>
<dbReference type="SUPFAM" id="SSF53850">
    <property type="entry name" value="Periplasmic binding protein-like II"/>
    <property type="match status" value="1"/>
</dbReference>
<dbReference type="InterPro" id="IPR005119">
    <property type="entry name" value="LysR_subst-bd"/>
</dbReference>
<comment type="similarity">
    <text evidence="1">Belongs to the LysR transcriptional regulatory family.</text>
</comment>
<dbReference type="Gene3D" id="3.40.190.290">
    <property type="match status" value="1"/>
</dbReference>
<accession>A0ABN7ZPU7</accession>
<dbReference type="PROSITE" id="PS50931">
    <property type="entry name" value="HTH_LYSR"/>
    <property type="match status" value="1"/>
</dbReference>
<name>A0ABN7ZPU7_9BURK</name>
<organism evidence="6 7">
    <name type="scientific">Cupriavidus pinatubonensis</name>
    <dbReference type="NCBI Taxonomy" id="248026"/>
    <lineage>
        <taxon>Bacteria</taxon>
        <taxon>Pseudomonadati</taxon>
        <taxon>Pseudomonadota</taxon>
        <taxon>Betaproteobacteria</taxon>
        <taxon>Burkholderiales</taxon>
        <taxon>Burkholderiaceae</taxon>
        <taxon>Cupriavidus</taxon>
    </lineage>
</organism>
<proteinExistence type="inferred from homology"/>
<comment type="caution">
    <text evidence="6">The sequence shown here is derived from an EMBL/GenBank/DDBJ whole genome shotgun (WGS) entry which is preliminary data.</text>
</comment>
<keyword evidence="4" id="KW-0804">Transcription</keyword>
<keyword evidence="2" id="KW-0805">Transcription regulation</keyword>
<reference evidence="6 7" key="1">
    <citation type="submission" date="2021-08" db="EMBL/GenBank/DDBJ databases">
        <authorList>
            <person name="Peeters C."/>
        </authorList>
    </citation>
    <scope>NUCLEOTIDE SEQUENCE [LARGE SCALE GENOMIC DNA]</scope>
    <source>
        <strain evidence="6 7">LMG 23994</strain>
    </source>
</reference>
<dbReference type="InterPro" id="IPR050950">
    <property type="entry name" value="HTH-type_LysR_regulators"/>
</dbReference>
<sequence length="298" mass="33161">MEVRDLDYLLVVAERGSVLRAAEHLGMTQPAVTKAVARLERELGMPLFERDPRGMVPTLAGAALIARAKKIRLEYDDAMRELGELRAGTVGLLRFGFSPTIPAELVFGACSQLLRERPAARFQLRERLGDELMEALVGGEVDLVVARLPENAAENLSIVPLYMDQLFVVADSRHPLARRSGISLHDLTLEEWVLPPKGILLRQQLEEAFRKQDLPPPRLRVETDSNRSAMLGLLRGSRWLSLCRKSTLSQMGHLRALDLADGALDLRRSIGVLYRSGAYLAPVACRLVEILKERSGDQ</sequence>
<dbReference type="SUPFAM" id="SSF46785">
    <property type="entry name" value="Winged helix' DNA-binding domain"/>
    <property type="match status" value="1"/>
</dbReference>
<dbReference type="Gene3D" id="1.10.10.10">
    <property type="entry name" value="Winged helix-like DNA-binding domain superfamily/Winged helix DNA-binding domain"/>
    <property type="match status" value="1"/>
</dbReference>
<evidence type="ECO:0000313" key="7">
    <source>
        <dbReference type="Proteomes" id="UP000701702"/>
    </source>
</evidence>
<feature type="domain" description="HTH lysR-type" evidence="5">
    <location>
        <begin position="1"/>
        <end position="58"/>
    </location>
</feature>
<dbReference type="Proteomes" id="UP000701702">
    <property type="component" value="Unassembled WGS sequence"/>
</dbReference>
<evidence type="ECO:0000256" key="4">
    <source>
        <dbReference type="ARBA" id="ARBA00023163"/>
    </source>
</evidence>
<dbReference type="InterPro" id="IPR036390">
    <property type="entry name" value="WH_DNA-bd_sf"/>
</dbReference>
<dbReference type="Pfam" id="PF00126">
    <property type="entry name" value="HTH_1"/>
    <property type="match status" value="1"/>
</dbReference>
<evidence type="ECO:0000256" key="2">
    <source>
        <dbReference type="ARBA" id="ARBA00023015"/>
    </source>
</evidence>
<dbReference type="InterPro" id="IPR000847">
    <property type="entry name" value="LysR_HTH_N"/>
</dbReference>
<protein>
    <submittedName>
        <fullName evidence="6">HTH-type transcriptional regulator GltC</fullName>
    </submittedName>
</protein>
<dbReference type="Pfam" id="PF03466">
    <property type="entry name" value="LysR_substrate"/>
    <property type="match status" value="1"/>
</dbReference>
<evidence type="ECO:0000256" key="3">
    <source>
        <dbReference type="ARBA" id="ARBA00023125"/>
    </source>
</evidence>
<evidence type="ECO:0000256" key="1">
    <source>
        <dbReference type="ARBA" id="ARBA00009437"/>
    </source>
</evidence>
<dbReference type="RefSeq" id="WP_224009814.1">
    <property type="nucleotide sequence ID" value="NZ_CAJZAF010000053.1"/>
</dbReference>
<keyword evidence="7" id="KW-1185">Reference proteome</keyword>
<dbReference type="PANTHER" id="PTHR30419">
    <property type="entry name" value="HTH-TYPE TRANSCRIPTIONAL REGULATOR YBHD"/>
    <property type="match status" value="1"/>
</dbReference>